<accession>A0A6G2BEE1</accession>
<dbReference type="Proteomes" id="UP000473014">
    <property type="component" value="Unassembled WGS sequence"/>
</dbReference>
<dbReference type="AlphaFoldDB" id="A0A6G2BEE1"/>
<reference evidence="1 2" key="1">
    <citation type="submission" date="2019-11" db="EMBL/GenBank/DDBJ databases">
        <authorList>
            <person name="Yuan L."/>
        </authorList>
    </citation>
    <scope>NUCLEOTIDE SEQUENCE [LARGE SCALE GENOMIC DNA]</scope>
    <source>
        <strain evidence="1 2">TRM43335</strain>
    </source>
</reference>
<dbReference type="EMBL" id="WIXO01000001">
    <property type="protein sequence ID" value="MTE20272.1"/>
    <property type="molecule type" value="Genomic_DNA"/>
</dbReference>
<organism evidence="1 2">
    <name type="scientific">Streptomyces taklimakanensis</name>
    <dbReference type="NCBI Taxonomy" id="2569853"/>
    <lineage>
        <taxon>Bacteria</taxon>
        <taxon>Bacillati</taxon>
        <taxon>Actinomycetota</taxon>
        <taxon>Actinomycetes</taxon>
        <taxon>Kitasatosporales</taxon>
        <taxon>Streptomycetaceae</taxon>
        <taxon>Streptomyces</taxon>
    </lineage>
</organism>
<protein>
    <recommendedName>
        <fullName evidence="3">HK97 gp10 family phage protein</fullName>
    </recommendedName>
</protein>
<gene>
    <name evidence="1" type="ORF">F0L17_14370</name>
</gene>
<dbReference type="OrthoDB" id="4226606at2"/>
<comment type="caution">
    <text evidence="1">The sequence shown here is derived from an EMBL/GenBank/DDBJ whole genome shotgun (WGS) entry which is preliminary data.</text>
</comment>
<evidence type="ECO:0000313" key="2">
    <source>
        <dbReference type="Proteomes" id="UP000473014"/>
    </source>
</evidence>
<evidence type="ECO:0000313" key="1">
    <source>
        <dbReference type="EMBL" id="MTE20272.1"/>
    </source>
</evidence>
<keyword evidence="2" id="KW-1185">Reference proteome</keyword>
<sequence length="125" mass="14015">MDVSVTIERSRLERLLRLPGGLVERNLRRRTERVAARARQLAPGSMGRYITTEVGRGPRGLTGSVISNHPATVYVVNGTRPHIIRPRRARALRFQMGGRTVFAKIVHHPGTDANDFLSRALREVL</sequence>
<evidence type="ECO:0008006" key="3">
    <source>
        <dbReference type="Google" id="ProtNLM"/>
    </source>
</evidence>
<proteinExistence type="predicted"/>
<name>A0A6G2BEE1_9ACTN</name>